<dbReference type="InterPro" id="IPR033985">
    <property type="entry name" value="SusD-like_N"/>
</dbReference>
<organism evidence="8 9">
    <name type="scientific">Mucilaginibacter gracilis</name>
    <dbReference type="NCBI Taxonomy" id="423350"/>
    <lineage>
        <taxon>Bacteria</taxon>
        <taxon>Pseudomonadati</taxon>
        <taxon>Bacteroidota</taxon>
        <taxon>Sphingobacteriia</taxon>
        <taxon>Sphingobacteriales</taxon>
        <taxon>Sphingobacteriaceae</taxon>
        <taxon>Mucilaginibacter</taxon>
    </lineage>
</organism>
<evidence type="ECO:0000256" key="3">
    <source>
        <dbReference type="ARBA" id="ARBA00022729"/>
    </source>
</evidence>
<evidence type="ECO:0000256" key="5">
    <source>
        <dbReference type="ARBA" id="ARBA00023237"/>
    </source>
</evidence>
<dbReference type="EMBL" id="RBKU01000001">
    <property type="protein sequence ID" value="RKR83983.1"/>
    <property type="molecule type" value="Genomic_DNA"/>
</dbReference>
<keyword evidence="9" id="KW-1185">Reference proteome</keyword>
<dbReference type="SUPFAM" id="SSF48452">
    <property type="entry name" value="TPR-like"/>
    <property type="match status" value="1"/>
</dbReference>
<name>A0A495J5F4_9SPHI</name>
<comment type="subcellular location">
    <subcellularLocation>
        <location evidence="1">Cell outer membrane</location>
    </subcellularLocation>
</comment>
<gene>
    <name evidence="8" type="ORF">BDD43_4199</name>
</gene>
<evidence type="ECO:0000313" key="8">
    <source>
        <dbReference type="EMBL" id="RKR83983.1"/>
    </source>
</evidence>
<dbReference type="InterPro" id="IPR011990">
    <property type="entry name" value="TPR-like_helical_dom_sf"/>
</dbReference>
<dbReference type="RefSeq" id="WP_121199419.1">
    <property type="nucleotide sequence ID" value="NZ_RBKU01000001.1"/>
</dbReference>
<dbReference type="OrthoDB" id="629561at2"/>
<protein>
    <submittedName>
        <fullName evidence="8">SusD-like starch-binding protein associating with outer membrane</fullName>
    </submittedName>
</protein>
<feature type="domain" description="SusD-like N-terminal" evidence="7">
    <location>
        <begin position="41"/>
        <end position="240"/>
    </location>
</feature>
<comment type="similarity">
    <text evidence="2">Belongs to the SusD family.</text>
</comment>
<reference evidence="8 9" key="1">
    <citation type="submission" date="2018-10" db="EMBL/GenBank/DDBJ databases">
        <title>Genomic Encyclopedia of Archaeal and Bacterial Type Strains, Phase II (KMG-II): from individual species to whole genera.</title>
        <authorList>
            <person name="Goeker M."/>
        </authorList>
    </citation>
    <scope>NUCLEOTIDE SEQUENCE [LARGE SCALE GENOMIC DNA]</scope>
    <source>
        <strain evidence="8 9">DSM 18602</strain>
    </source>
</reference>
<dbReference type="Pfam" id="PF14322">
    <property type="entry name" value="SusD-like_3"/>
    <property type="match status" value="1"/>
</dbReference>
<keyword evidence="5" id="KW-0998">Cell outer membrane</keyword>
<evidence type="ECO:0000259" key="6">
    <source>
        <dbReference type="Pfam" id="PF07980"/>
    </source>
</evidence>
<dbReference type="Pfam" id="PF07980">
    <property type="entry name" value="SusD_RagB"/>
    <property type="match status" value="1"/>
</dbReference>
<keyword evidence="4" id="KW-0472">Membrane</keyword>
<dbReference type="Gene3D" id="1.25.40.390">
    <property type="match status" value="1"/>
</dbReference>
<evidence type="ECO:0000259" key="7">
    <source>
        <dbReference type="Pfam" id="PF14322"/>
    </source>
</evidence>
<dbReference type="InterPro" id="IPR012944">
    <property type="entry name" value="SusD_RagB_dom"/>
</dbReference>
<evidence type="ECO:0000256" key="2">
    <source>
        <dbReference type="ARBA" id="ARBA00006275"/>
    </source>
</evidence>
<accession>A0A495J5F4</accession>
<comment type="caution">
    <text evidence="8">The sequence shown here is derived from an EMBL/GenBank/DDBJ whole genome shotgun (WGS) entry which is preliminary data.</text>
</comment>
<evidence type="ECO:0000313" key="9">
    <source>
        <dbReference type="Proteomes" id="UP000268007"/>
    </source>
</evidence>
<dbReference type="GO" id="GO:0009279">
    <property type="term" value="C:cell outer membrane"/>
    <property type="evidence" value="ECO:0007669"/>
    <property type="project" value="UniProtKB-SubCell"/>
</dbReference>
<evidence type="ECO:0000256" key="4">
    <source>
        <dbReference type="ARBA" id="ARBA00023136"/>
    </source>
</evidence>
<sequence length="508" mass="57075">MKKILSIITWNKRKVIINLPIFILCSFLISGCGKDYLGIVPKGQVVPKTIADYRAFLENTMLLTHDGKTKRQVVNEIFQTSSQISDAPYRNNYLWIATIGARIDATASDGTYDGDYSSLFYYNLVINDVPKISGLSSAQVKEATVLVAQAKVFRALFYFHLINTYAKAYNPASANTDGGVPYISTADDFETPVPQLTVAQIYGHIMDDLNSAIPVMDDNVINFVFPTKTAAIGLRARIHLFMHNFNDAQADAETVLAKQSFIYNMVNYFNTNIDPNGTGNTIQNNRSAFGGLPQICFTDANAENLWVVGGLTNIDYSPAFTPSQNRIPLSDSAGNQFCTRGPGRFEDGDTRFLCNFYRNSDNGYYDYRRVDYANTGGIRTLEVYLIRAECNARQGTQAGIDKAMDDLDAIRAKRIIASKYIPWKGRVTTKAQAIDLIRHERDVELFGTDMMFYDMKRFNTETEYQRTMIKTDDSGVKRTLTPGSDLWIMPFPRDVTEKNPLIKQNTSI</sequence>
<dbReference type="Proteomes" id="UP000268007">
    <property type="component" value="Unassembled WGS sequence"/>
</dbReference>
<feature type="domain" description="RagB/SusD" evidence="6">
    <location>
        <begin position="372"/>
        <end position="505"/>
    </location>
</feature>
<evidence type="ECO:0000256" key="1">
    <source>
        <dbReference type="ARBA" id="ARBA00004442"/>
    </source>
</evidence>
<dbReference type="AlphaFoldDB" id="A0A495J5F4"/>
<keyword evidence="3" id="KW-0732">Signal</keyword>
<proteinExistence type="inferred from homology"/>
<dbReference type="PROSITE" id="PS51257">
    <property type="entry name" value="PROKAR_LIPOPROTEIN"/>
    <property type="match status" value="1"/>
</dbReference>